<name>A0A8B6F979_MYTGA</name>
<protein>
    <recommendedName>
        <fullName evidence="3">C-type lectin domain-containing protein</fullName>
    </recommendedName>
</protein>
<evidence type="ECO:0000313" key="1">
    <source>
        <dbReference type="EMBL" id="VDI44656.1"/>
    </source>
</evidence>
<comment type="caution">
    <text evidence="1">The sequence shown here is derived from an EMBL/GenBank/DDBJ whole genome shotgun (WGS) entry which is preliminary data.</text>
</comment>
<dbReference type="EMBL" id="UYJE01006284">
    <property type="protein sequence ID" value="VDI44656.1"/>
    <property type="molecule type" value="Genomic_DNA"/>
</dbReference>
<sequence length="143" mass="16070">MGMTSPSTTTAVNCNCQCDVTLPPTTQSSPTTTTNTPCVPTSCPPEYMLLPDENVSPNCYLYSGNENRKSWDEARRTCSMTPGAFLWNANTKKEAVASVRDQPFRLIIDRMLEIDIQLIIVRVCRDLPFRLIIDRVLEINHSD</sequence>
<accession>A0A8B6F979</accession>
<dbReference type="InterPro" id="IPR016187">
    <property type="entry name" value="CTDL_fold"/>
</dbReference>
<organism evidence="1 2">
    <name type="scientific">Mytilus galloprovincialis</name>
    <name type="common">Mediterranean mussel</name>
    <dbReference type="NCBI Taxonomy" id="29158"/>
    <lineage>
        <taxon>Eukaryota</taxon>
        <taxon>Metazoa</taxon>
        <taxon>Spiralia</taxon>
        <taxon>Lophotrochozoa</taxon>
        <taxon>Mollusca</taxon>
        <taxon>Bivalvia</taxon>
        <taxon>Autobranchia</taxon>
        <taxon>Pteriomorphia</taxon>
        <taxon>Mytilida</taxon>
        <taxon>Mytiloidea</taxon>
        <taxon>Mytilidae</taxon>
        <taxon>Mytilinae</taxon>
        <taxon>Mytilus</taxon>
    </lineage>
</organism>
<dbReference type="AlphaFoldDB" id="A0A8B6F979"/>
<dbReference type="OrthoDB" id="10422633at2759"/>
<proteinExistence type="predicted"/>
<dbReference type="SUPFAM" id="SSF56436">
    <property type="entry name" value="C-type lectin-like"/>
    <property type="match status" value="1"/>
</dbReference>
<gene>
    <name evidence="1" type="ORF">MGAL_10B036761</name>
</gene>
<evidence type="ECO:0000313" key="2">
    <source>
        <dbReference type="Proteomes" id="UP000596742"/>
    </source>
</evidence>
<dbReference type="Proteomes" id="UP000596742">
    <property type="component" value="Unassembled WGS sequence"/>
</dbReference>
<keyword evidence="2" id="KW-1185">Reference proteome</keyword>
<evidence type="ECO:0008006" key="3">
    <source>
        <dbReference type="Google" id="ProtNLM"/>
    </source>
</evidence>
<reference evidence="1" key="1">
    <citation type="submission" date="2018-11" db="EMBL/GenBank/DDBJ databases">
        <authorList>
            <person name="Alioto T."/>
            <person name="Alioto T."/>
        </authorList>
    </citation>
    <scope>NUCLEOTIDE SEQUENCE</scope>
</reference>